<keyword evidence="1" id="KW-0560">Oxidoreductase</keyword>
<name>A0A0G1H290_9BACT</name>
<dbReference type="InterPro" id="IPR015659">
    <property type="entry name" value="Proline_oxidase"/>
</dbReference>
<dbReference type="PANTHER" id="PTHR13914:SF0">
    <property type="entry name" value="PROLINE DEHYDROGENASE 1, MITOCHONDRIAL"/>
    <property type="match status" value="1"/>
</dbReference>
<feature type="domain" description="Proline dehydrogenase" evidence="2">
    <location>
        <begin position="27"/>
        <end position="279"/>
    </location>
</feature>
<dbReference type="STRING" id="1618647.UW30_C0007G0008"/>
<dbReference type="GO" id="GO:0071949">
    <property type="term" value="F:FAD binding"/>
    <property type="evidence" value="ECO:0007669"/>
    <property type="project" value="TreeGrafter"/>
</dbReference>
<dbReference type="EMBL" id="LCHU01000007">
    <property type="protein sequence ID" value="KKT41511.1"/>
    <property type="molecule type" value="Genomic_DNA"/>
</dbReference>
<evidence type="ECO:0000256" key="1">
    <source>
        <dbReference type="ARBA" id="ARBA00023002"/>
    </source>
</evidence>
<dbReference type="Pfam" id="PF01619">
    <property type="entry name" value="Pro_dh"/>
    <property type="match status" value="1"/>
</dbReference>
<organism evidence="3 4">
    <name type="scientific">Candidatus Giovannonibacteria bacterium GW2011_GWA2_44_13b</name>
    <dbReference type="NCBI Taxonomy" id="1618647"/>
    <lineage>
        <taxon>Bacteria</taxon>
        <taxon>Candidatus Giovannoniibacteriota</taxon>
    </lineage>
</organism>
<accession>A0A0G1H290</accession>
<dbReference type="GO" id="GO:0010133">
    <property type="term" value="P:L-proline catabolic process to L-glutamate"/>
    <property type="evidence" value="ECO:0007669"/>
    <property type="project" value="TreeGrafter"/>
</dbReference>
<protein>
    <submittedName>
        <fullName evidence="3">Proline dehydrogenase</fullName>
    </submittedName>
</protein>
<reference evidence="3 4" key="1">
    <citation type="journal article" date="2015" name="Nature">
        <title>rRNA introns, odd ribosomes, and small enigmatic genomes across a large radiation of phyla.</title>
        <authorList>
            <person name="Brown C.T."/>
            <person name="Hug L.A."/>
            <person name="Thomas B.C."/>
            <person name="Sharon I."/>
            <person name="Castelle C.J."/>
            <person name="Singh A."/>
            <person name="Wilkins M.J."/>
            <person name="Williams K.H."/>
            <person name="Banfield J.F."/>
        </authorList>
    </citation>
    <scope>NUCLEOTIDE SEQUENCE [LARGE SCALE GENOMIC DNA]</scope>
</reference>
<dbReference type="Proteomes" id="UP000034736">
    <property type="component" value="Unassembled WGS sequence"/>
</dbReference>
<sequence length="303" mass="34446">MVFNLLARIYTAGATYSEAALKMTGLLKRNFSITSDILGEFTGDIASINSVVKEYCGHIAVLGYWQRRFKKQEVSLAVKPSRIGFERSEDVFRKNLHVLAETAKKAGVFLWVDAEEKKDRDIVTDSVIRECALGYDNIGVAVQCVHSDAEKYLKKLLDNDVSVRLVKGAYTDGDLKTQKEISKNFEDMIFLSVFHYKNSADKVLVAIATHDTRLIEFALRFIGIAGAMARIIQIQMLYGIRVKLQLELVKKLLVMGVNLLIYVPWGPDWLGFLKRRLKEGVQPGAKWLFVRNIFETLRYNDLK</sequence>
<evidence type="ECO:0000259" key="2">
    <source>
        <dbReference type="Pfam" id="PF01619"/>
    </source>
</evidence>
<evidence type="ECO:0000313" key="4">
    <source>
        <dbReference type="Proteomes" id="UP000034736"/>
    </source>
</evidence>
<proteinExistence type="predicted"/>
<dbReference type="GO" id="GO:0004657">
    <property type="term" value="F:proline dehydrogenase activity"/>
    <property type="evidence" value="ECO:0007669"/>
    <property type="project" value="InterPro"/>
</dbReference>
<dbReference type="SUPFAM" id="SSF51730">
    <property type="entry name" value="FAD-linked oxidoreductase"/>
    <property type="match status" value="1"/>
</dbReference>
<dbReference type="AlphaFoldDB" id="A0A0G1H290"/>
<dbReference type="InterPro" id="IPR029041">
    <property type="entry name" value="FAD-linked_oxidoreductase-like"/>
</dbReference>
<gene>
    <name evidence="3" type="ORF">UW30_C0007G0008</name>
</gene>
<dbReference type="Gene3D" id="3.20.20.220">
    <property type="match status" value="1"/>
</dbReference>
<evidence type="ECO:0000313" key="3">
    <source>
        <dbReference type="EMBL" id="KKT41511.1"/>
    </source>
</evidence>
<dbReference type="PANTHER" id="PTHR13914">
    <property type="entry name" value="PROLINE OXIDASE"/>
    <property type="match status" value="1"/>
</dbReference>
<dbReference type="InterPro" id="IPR002872">
    <property type="entry name" value="Proline_DH_dom"/>
</dbReference>
<comment type="caution">
    <text evidence="3">The sequence shown here is derived from an EMBL/GenBank/DDBJ whole genome shotgun (WGS) entry which is preliminary data.</text>
</comment>